<sequence length="116" mass="12405">MSPEQIPTVTVTELPVQLPAEGGPMLVDVREPNEWAAGHIDGAVHIPMGEILARIGEVPRERDVVVVCRSGARSARVTAHLAREGWQARNLVDGMLGWQAAGRPMVSDSPVAPTVI</sequence>
<dbReference type="EMBL" id="MBLM01000163">
    <property type="protein sequence ID" value="OHV29342.1"/>
    <property type="molecule type" value="Genomic_DNA"/>
</dbReference>
<evidence type="ECO:0000313" key="3">
    <source>
        <dbReference type="Proteomes" id="UP000179627"/>
    </source>
</evidence>
<dbReference type="Proteomes" id="UP000179627">
    <property type="component" value="Unassembled WGS sequence"/>
</dbReference>
<dbReference type="InterPro" id="IPR036873">
    <property type="entry name" value="Rhodanese-like_dom_sf"/>
</dbReference>
<dbReference type="RefSeq" id="WP_071090983.1">
    <property type="nucleotide sequence ID" value="NZ_MBLM01000163.1"/>
</dbReference>
<keyword evidence="3" id="KW-1185">Reference proteome</keyword>
<name>A0A1S1Q8B4_9ACTN</name>
<gene>
    <name evidence="2" type="ORF">CC117_08240</name>
</gene>
<dbReference type="AlphaFoldDB" id="A0A1S1Q8B4"/>
<dbReference type="InterPro" id="IPR001763">
    <property type="entry name" value="Rhodanese-like_dom"/>
</dbReference>
<evidence type="ECO:0000259" key="1">
    <source>
        <dbReference type="PROSITE" id="PS50206"/>
    </source>
</evidence>
<dbReference type="PANTHER" id="PTHR43031:SF1">
    <property type="entry name" value="PYRIDINE NUCLEOTIDE-DISULPHIDE OXIDOREDUCTASE"/>
    <property type="match status" value="1"/>
</dbReference>
<reference evidence="3" key="1">
    <citation type="submission" date="2016-07" db="EMBL/GenBank/DDBJ databases">
        <title>Sequence Frankia sp. strain CcI1.17.</title>
        <authorList>
            <person name="Ghodhbane-Gtari F."/>
            <person name="Swanson E."/>
            <person name="Gueddou A."/>
            <person name="Morris K."/>
            <person name="Hezbri K."/>
            <person name="Ktari A."/>
            <person name="Nouioui I."/>
            <person name="Abebe-Akele F."/>
            <person name="Simpson S."/>
            <person name="Thomas K."/>
            <person name="Gtari M."/>
            <person name="Tisa L.S."/>
            <person name="Hurst S."/>
        </authorList>
    </citation>
    <scope>NUCLEOTIDE SEQUENCE [LARGE SCALE GENOMIC DNA]</scope>
    <source>
        <strain evidence="3">Cc1.17</strain>
    </source>
</reference>
<dbReference type="CDD" id="cd00158">
    <property type="entry name" value="RHOD"/>
    <property type="match status" value="1"/>
</dbReference>
<protein>
    <submittedName>
        <fullName evidence="2">Sulfurtransferase</fullName>
    </submittedName>
</protein>
<dbReference type="Gene3D" id="3.40.250.10">
    <property type="entry name" value="Rhodanese-like domain"/>
    <property type="match status" value="1"/>
</dbReference>
<dbReference type="InterPro" id="IPR050229">
    <property type="entry name" value="GlpE_sulfurtransferase"/>
</dbReference>
<dbReference type="PANTHER" id="PTHR43031">
    <property type="entry name" value="FAD-DEPENDENT OXIDOREDUCTASE"/>
    <property type="match status" value="1"/>
</dbReference>
<dbReference type="SUPFAM" id="SSF52821">
    <property type="entry name" value="Rhodanese/Cell cycle control phosphatase"/>
    <property type="match status" value="1"/>
</dbReference>
<dbReference type="OrthoDB" id="9800872at2"/>
<proteinExistence type="predicted"/>
<accession>A0A1S1Q8B4</accession>
<keyword evidence="2" id="KW-0808">Transferase</keyword>
<evidence type="ECO:0000313" key="2">
    <source>
        <dbReference type="EMBL" id="OHV29342.1"/>
    </source>
</evidence>
<organism evidence="2 3">
    <name type="scientific">Parafrankia colletiae</name>
    <dbReference type="NCBI Taxonomy" id="573497"/>
    <lineage>
        <taxon>Bacteria</taxon>
        <taxon>Bacillati</taxon>
        <taxon>Actinomycetota</taxon>
        <taxon>Actinomycetes</taxon>
        <taxon>Frankiales</taxon>
        <taxon>Frankiaceae</taxon>
        <taxon>Parafrankia</taxon>
    </lineage>
</organism>
<dbReference type="SMART" id="SM00450">
    <property type="entry name" value="RHOD"/>
    <property type="match status" value="1"/>
</dbReference>
<dbReference type="GO" id="GO:0016740">
    <property type="term" value="F:transferase activity"/>
    <property type="evidence" value="ECO:0007669"/>
    <property type="project" value="UniProtKB-KW"/>
</dbReference>
<dbReference type="Pfam" id="PF00581">
    <property type="entry name" value="Rhodanese"/>
    <property type="match status" value="1"/>
</dbReference>
<dbReference type="PROSITE" id="PS50206">
    <property type="entry name" value="RHODANESE_3"/>
    <property type="match status" value="1"/>
</dbReference>
<comment type="caution">
    <text evidence="2">The sequence shown here is derived from an EMBL/GenBank/DDBJ whole genome shotgun (WGS) entry which is preliminary data.</text>
</comment>
<feature type="domain" description="Rhodanese" evidence="1">
    <location>
        <begin position="20"/>
        <end position="107"/>
    </location>
</feature>